<dbReference type="OrthoDB" id="9810952at2"/>
<sequence length="442" mass="48702">MQTLKRKRRTMSPPVIIAGSFLFLIFVGTLLLKLPIATTTHISWIDALFVVTSATTVTGLSVFDPGSTLTIFGEVVLMVLIQCGGIGLMTFAVAILILLKKKIGFQNRIYIQESFNQNSVGGIIKLVKLILTFVLSVQLFATLVLTIHWIPTFGFKEALYLSVFHVISAFNNAGFALFPDNLIGFAHDPIVNIVLSLLFIIGGIGFTVVVDIQQKKSFKQWSLHTKMMVVGTIIINVIAIAFVFLLEYNNPATIGSMPLQDKLMVSYFQGVSPRTAGFNTLNYGDMEDPTILVTMVLMFIGAGSASTASGIKLTTFIVIVLATFSFLRKRSEPELFGRSIRLETVIRSLAISTISLFIVCFFLFLLTVTEKISFLPLAFEVVSAFGTVGLSMGITSQISDVGEVLLCMVMFIGRIGPLTLFFILMKPKNVHYRYPYDQVFTG</sequence>
<keyword evidence="7 10" id="KW-1133">Transmembrane helix</keyword>
<name>A0A1I5ZG56_9BACI</name>
<keyword evidence="8" id="KW-0406">Ion transport</keyword>
<dbReference type="STRING" id="126156.SAMN05421670_2662"/>
<keyword evidence="6" id="KW-0630">Potassium</keyword>
<evidence type="ECO:0000256" key="6">
    <source>
        <dbReference type="ARBA" id="ARBA00022958"/>
    </source>
</evidence>
<keyword evidence="4" id="KW-0633">Potassium transport</keyword>
<keyword evidence="3" id="KW-1003">Cell membrane</keyword>
<feature type="transmembrane region" description="Helical" evidence="10">
    <location>
        <begin position="372"/>
        <end position="392"/>
    </location>
</feature>
<comment type="subcellular location">
    <subcellularLocation>
        <location evidence="1">Cell membrane</location>
        <topology evidence="1">Multi-pass membrane protein</topology>
    </subcellularLocation>
</comment>
<evidence type="ECO:0000256" key="3">
    <source>
        <dbReference type="ARBA" id="ARBA00022475"/>
    </source>
</evidence>
<dbReference type="GO" id="GO:0015379">
    <property type="term" value="F:potassium:chloride symporter activity"/>
    <property type="evidence" value="ECO:0007669"/>
    <property type="project" value="InterPro"/>
</dbReference>
<keyword evidence="5 10" id="KW-0812">Transmembrane</keyword>
<protein>
    <submittedName>
        <fullName evidence="11">Trk system potassium uptake protein TrkH</fullName>
    </submittedName>
</protein>
<feature type="transmembrane region" description="Helical" evidence="10">
    <location>
        <begin position="345"/>
        <end position="366"/>
    </location>
</feature>
<evidence type="ECO:0000256" key="9">
    <source>
        <dbReference type="ARBA" id="ARBA00023136"/>
    </source>
</evidence>
<evidence type="ECO:0000256" key="1">
    <source>
        <dbReference type="ARBA" id="ARBA00004651"/>
    </source>
</evidence>
<feature type="transmembrane region" description="Helical" evidence="10">
    <location>
        <begin position="291"/>
        <end position="324"/>
    </location>
</feature>
<feature type="transmembrane region" description="Helical" evidence="10">
    <location>
        <begin position="404"/>
        <end position="425"/>
    </location>
</feature>
<dbReference type="RefSeq" id="WP_093537376.1">
    <property type="nucleotide sequence ID" value="NZ_FOXU01000005.1"/>
</dbReference>
<dbReference type="InterPro" id="IPR004772">
    <property type="entry name" value="TrkH"/>
</dbReference>
<feature type="transmembrane region" description="Helical" evidence="10">
    <location>
        <begin position="190"/>
        <end position="212"/>
    </location>
</feature>
<gene>
    <name evidence="11" type="ORF">SAMN05421670_2662</name>
</gene>
<keyword evidence="2" id="KW-0813">Transport</keyword>
<proteinExistence type="predicted"/>
<evidence type="ECO:0000256" key="7">
    <source>
        <dbReference type="ARBA" id="ARBA00022989"/>
    </source>
</evidence>
<dbReference type="PANTHER" id="PTHR32024:SF1">
    <property type="entry name" value="KTR SYSTEM POTASSIUM UPTAKE PROTEIN B"/>
    <property type="match status" value="1"/>
</dbReference>
<evidence type="ECO:0000256" key="5">
    <source>
        <dbReference type="ARBA" id="ARBA00022692"/>
    </source>
</evidence>
<dbReference type="Proteomes" id="UP000198734">
    <property type="component" value="Unassembled WGS sequence"/>
</dbReference>
<evidence type="ECO:0000256" key="8">
    <source>
        <dbReference type="ARBA" id="ARBA00023065"/>
    </source>
</evidence>
<dbReference type="PANTHER" id="PTHR32024">
    <property type="entry name" value="TRK SYSTEM POTASSIUM UPTAKE PROTEIN TRKG-RELATED"/>
    <property type="match status" value="1"/>
</dbReference>
<keyword evidence="9 10" id="KW-0472">Membrane</keyword>
<evidence type="ECO:0000256" key="10">
    <source>
        <dbReference type="SAM" id="Phobius"/>
    </source>
</evidence>
<organism evidence="11 12">
    <name type="scientific">Psychrobacillus psychrotolerans</name>
    <dbReference type="NCBI Taxonomy" id="126156"/>
    <lineage>
        <taxon>Bacteria</taxon>
        <taxon>Bacillati</taxon>
        <taxon>Bacillota</taxon>
        <taxon>Bacilli</taxon>
        <taxon>Bacillales</taxon>
        <taxon>Bacillaceae</taxon>
        <taxon>Psychrobacillus</taxon>
    </lineage>
</organism>
<evidence type="ECO:0000313" key="12">
    <source>
        <dbReference type="Proteomes" id="UP000198734"/>
    </source>
</evidence>
<feature type="transmembrane region" description="Helical" evidence="10">
    <location>
        <begin position="44"/>
        <end position="63"/>
    </location>
</feature>
<dbReference type="EMBL" id="FOXU01000005">
    <property type="protein sequence ID" value="SFQ55464.1"/>
    <property type="molecule type" value="Genomic_DNA"/>
</dbReference>
<feature type="transmembrane region" description="Helical" evidence="10">
    <location>
        <begin position="224"/>
        <end position="246"/>
    </location>
</feature>
<feature type="transmembrane region" description="Helical" evidence="10">
    <location>
        <begin position="158"/>
        <end position="178"/>
    </location>
</feature>
<dbReference type="Pfam" id="PF02386">
    <property type="entry name" value="TrkH"/>
    <property type="match status" value="1"/>
</dbReference>
<feature type="transmembrane region" description="Helical" evidence="10">
    <location>
        <begin position="75"/>
        <end position="99"/>
    </location>
</feature>
<evidence type="ECO:0000256" key="4">
    <source>
        <dbReference type="ARBA" id="ARBA00022538"/>
    </source>
</evidence>
<dbReference type="InterPro" id="IPR003445">
    <property type="entry name" value="Cat_transpt"/>
</dbReference>
<reference evidence="12" key="1">
    <citation type="submission" date="2016-10" db="EMBL/GenBank/DDBJ databases">
        <authorList>
            <person name="Varghese N."/>
            <person name="Submissions S."/>
        </authorList>
    </citation>
    <scope>NUCLEOTIDE SEQUENCE [LARGE SCALE GENOMIC DNA]</scope>
    <source>
        <strain evidence="12">DSM 11706</strain>
    </source>
</reference>
<feature type="transmembrane region" description="Helical" evidence="10">
    <location>
        <begin position="119"/>
        <end position="146"/>
    </location>
</feature>
<dbReference type="GO" id="GO:0005886">
    <property type="term" value="C:plasma membrane"/>
    <property type="evidence" value="ECO:0007669"/>
    <property type="project" value="UniProtKB-SubCell"/>
</dbReference>
<evidence type="ECO:0000256" key="2">
    <source>
        <dbReference type="ARBA" id="ARBA00022448"/>
    </source>
</evidence>
<dbReference type="NCBIfam" id="TIGR00933">
    <property type="entry name" value="2a38"/>
    <property type="match status" value="1"/>
</dbReference>
<feature type="transmembrane region" description="Helical" evidence="10">
    <location>
        <begin position="12"/>
        <end position="32"/>
    </location>
</feature>
<dbReference type="AlphaFoldDB" id="A0A1I5ZG56"/>
<evidence type="ECO:0000313" key="11">
    <source>
        <dbReference type="EMBL" id="SFQ55464.1"/>
    </source>
</evidence>
<keyword evidence="12" id="KW-1185">Reference proteome</keyword>
<accession>A0A1I5ZG56</accession>